<sequence length="77" mass="8715">MIEEIAAERRRQIEVEGWTPEHDDKHRDYALAGAAGCYAMHTLAYPAGDPPQPWPWDKAWWKPSRISAATGSRPLPC</sequence>
<accession>A0A447TDG2</accession>
<protein>
    <submittedName>
        <fullName evidence="1">Uncharacterized protein</fullName>
    </submittedName>
</protein>
<name>A0A447TDG2_CHRVL</name>
<organism evidence="1 2">
    <name type="scientific">Chromobacterium violaceum</name>
    <dbReference type="NCBI Taxonomy" id="536"/>
    <lineage>
        <taxon>Bacteria</taxon>
        <taxon>Pseudomonadati</taxon>
        <taxon>Pseudomonadota</taxon>
        <taxon>Betaproteobacteria</taxon>
        <taxon>Neisseriales</taxon>
        <taxon>Chromobacteriaceae</taxon>
        <taxon>Chromobacterium</taxon>
    </lineage>
</organism>
<evidence type="ECO:0000313" key="2">
    <source>
        <dbReference type="Proteomes" id="UP000275777"/>
    </source>
</evidence>
<proteinExistence type="predicted"/>
<reference evidence="1 2" key="1">
    <citation type="submission" date="2018-12" db="EMBL/GenBank/DDBJ databases">
        <authorList>
            <consortium name="Pathogen Informatics"/>
        </authorList>
    </citation>
    <scope>NUCLEOTIDE SEQUENCE [LARGE SCALE GENOMIC DNA]</scope>
    <source>
        <strain evidence="1 2">NCTC9695</strain>
    </source>
</reference>
<dbReference type="AlphaFoldDB" id="A0A447TDG2"/>
<dbReference type="Proteomes" id="UP000275777">
    <property type="component" value="Chromosome"/>
</dbReference>
<dbReference type="EMBL" id="LR134182">
    <property type="protein sequence ID" value="VEB42924.1"/>
    <property type="molecule type" value="Genomic_DNA"/>
</dbReference>
<evidence type="ECO:0000313" key="1">
    <source>
        <dbReference type="EMBL" id="VEB42924.1"/>
    </source>
</evidence>
<gene>
    <name evidence="1" type="ORF">NCTC9695_03378</name>
</gene>